<dbReference type="KEGG" id="spol:FH971_04505"/>
<protein>
    <submittedName>
        <fullName evidence="1">Uncharacterized protein</fullName>
    </submittedName>
</protein>
<keyword evidence="2" id="KW-1185">Reference proteome</keyword>
<sequence length="346" mass="38793">MIKGVGESLNVMRQSQSLAPSSAAGIASQPQILEKQRSIPKHRLDSYQRWAKTTAEQHSISASQVALQSLNQAKQLLQQLGRVLQHVQRQDNGGREDPRHSLLDNAEALRQQIIALEPRYQGIQLLDHHFNLLSSTSNSASHAFVFKSVDLIATKEHAEKIHLQLGRQSRIVYLPAGYSRESLLQLITPIFKSLDINLEWTGQELIYKASTQAWLAVQAGVLMMGEGQRLPAGELRQIRIEPRYHWQDPREWDLVEQGQLKASQAKIAKTQQKISQQTAEIEAVHQLLLDRVKGAKVVNSNELGNEAKSALNSLYKYMKPHPFSYQIASLMAQGNTNRDQVGALLG</sequence>
<organism evidence="1 2">
    <name type="scientific">Shewanella polaris</name>
    <dbReference type="NCBI Taxonomy" id="2588449"/>
    <lineage>
        <taxon>Bacteria</taxon>
        <taxon>Pseudomonadati</taxon>
        <taxon>Pseudomonadota</taxon>
        <taxon>Gammaproteobacteria</taxon>
        <taxon>Alteromonadales</taxon>
        <taxon>Shewanellaceae</taxon>
        <taxon>Shewanella</taxon>
    </lineage>
</organism>
<dbReference type="Proteomes" id="UP000319809">
    <property type="component" value="Chromosome"/>
</dbReference>
<proteinExistence type="predicted"/>
<dbReference type="RefSeq" id="WP_140233517.1">
    <property type="nucleotide sequence ID" value="NZ_CP041036.1"/>
</dbReference>
<dbReference type="AlphaFoldDB" id="A0A4Y5YCF3"/>
<gene>
    <name evidence="1" type="ORF">FH971_04505</name>
</gene>
<name>A0A4Y5YCF3_9GAMM</name>
<dbReference type="EMBL" id="CP041036">
    <property type="protein sequence ID" value="QDE30297.1"/>
    <property type="molecule type" value="Genomic_DNA"/>
</dbReference>
<evidence type="ECO:0000313" key="1">
    <source>
        <dbReference type="EMBL" id="QDE30297.1"/>
    </source>
</evidence>
<reference evidence="1 2" key="1">
    <citation type="submission" date="2019-06" db="EMBL/GenBank/DDBJ databases">
        <title>The genome of Shewanella sp. SM1901.</title>
        <authorList>
            <person name="Cha Q."/>
        </authorList>
    </citation>
    <scope>NUCLEOTIDE SEQUENCE [LARGE SCALE GENOMIC DNA]</scope>
    <source>
        <strain evidence="1 2">SM1901</strain>
    </source>
</reference>
<evidence type="ECO:0000313" key="2">
    <source>
        <dbReference type="Proteomes" id="UP000319809"/>
    </source>
</evidence>
<accession>A0A4Y5YCF3</accession>